<evidence type="ECO:0000313" key="14">
    <source>
        <dbReference type="EMBL" id="SDE21844.1"/>
    </source>
</evidence>
<dbReference type="GO" id="GO:0008381">
    <property type="term" value="F:mechanosensitive monoatomic ion channel activity"/>
    <property type="evidence" value="ECO:0007669"/>
    <property type="project" value="InterPro"/>
</dbReference>
<dbReference type="InterPro" id="IPR023408">
    <property type="entry name" value="MscS_beta-dom_sf"/>
</dbReference>
<dbReference type="SUPFAM" id="SSF82861">
    <property type="entry name" value="Mechanosensitive channel protein MscS (YggB), transmembrane region"/>
    <property type="match status" value="1"/>
</dbReference>
<feature type="domain" description="Mechanosensitive ion channel transmembrane helices 2/3" evidence="12">
    <location>
        <begin position="596"/>
        <end position="636"/>
    </location>
</feature>
<feature type="transmembrane region" description="Helical" evidence="8">
    <location>
        <begin position="211"/>
        <end position="230"/>
    </location>
</feature>
<feature type="transmembrane region" description="Helical" evidence="8">
    <location>
        <begin position="451"/>
        <end position="469"/>
    </location>
</feature>
<reference evidence="14 15" key="1">
    <citation type="submission" date="2016-10" db="EMBL/GenBank/DDBJ databases">
        <authorList>
            <person name="de Groot N.N."/>
        </authorList>
    </citation>
    <scope>NUCLEOTIDE SEQUENCE [LARGE SCALE GENOMIC DNA]</scope>
    <source>
        <strain evidence="14 15">CPCC 100156</strain>
    </source>
</reference>
<dbReference type="SUPFAM" id="SSF82689">
    <property type="entry name" value="Mechanosensitive channel protein MscS (YggB), C-terminal domain"/>
    <property type="match status" value="1"/>
</dbReference>
<dbReference type="InterPro" id="IPR049142">
    <property type="entry name" value="MS_channel_1st"/>
</dbReference>
<feature type="region of interest" description="Disordered" evidence="7">
    <location>
        <begin position="22"/>
        <end position="43"/>
    </location>
</feature>
<keyword evidence="9" id="KW-0732">Signal</keyword>
<dbReference type="Gene3D" id="2.30.30.60">
    <property type="match status" value="1"/>
</dbReference>
<keyword evidence="5 8" id="KW-1133">Transmembrane helix</keyword>
<dbReference type="InterPro" id="IPR011066">
    <property type="entry name" value="MscS_channel_C_sf"/>
</dbReference>
<evidence type="ECO:0000256" key="6">
    <source>
        <dbReference type="ARBA" id="ARBA00023136"/>
    </source>
</evidence>
<feature type="transmembrane region" description="Helical" evidence="8">
    <location>
        <begin position="260"/>
        <end position="282"/>
    </location>
</feature>
<feature type="compositionally biased region" description="Pro residues" evidence="7">
    <location>
        <begin position="118"/>
        <end position="132"/>
    </location>
</feature>
<feature type="region of interest" description="Disordered" evidence="7">
    <location>
        <begin position="77"/>
        <end position="145"/>
    </location>
</feature>
<dbReference type="Proteomes" id="UP000198925">
    <property type="component" value="Unassembled WGS sequence"/>
</dbReference>
<feature type="transmembrane region" description="Helical" evidence="8">
    <location>
        <begin position="507"/>
        <end position="534"/>
    </location>
</feature>
<feature type="transmembrane region" description="Helical" evidence="8">
    <location>
        <begin position="613"/>
        <end position="633"/>
    </location>
</feature>
<proteinExistence type="inferred from homology"/>
<feature type="chain" id="PRO_5011729610" evidence="9">
    <location>
        <begin position="21"/>
        <end position="831"/>
    </location>
</feature>
<evidence type="ECO:0000256" key="3">
    <source>
        <dbReference type="ARBA" id="ARBA00022475"/>
    </source>
</evidence>
<dbReference type="Pfam" id="PF00924">
    <property type="entry name" value="MS_channel_2nd"/>
    <property type="match status" value="1"/>
</dbReference>
<comment type="similarity">
    <text evidence="2">Belongs to the MscS (TC 1.A.23) family.</text>
</comment>
<name>A0A1G7B410_9PROT</name>
<feature type="compositionally biased region" description="Polar residues" evidence="7">
    <location>
        <begin position="22"/>
        <end position="32"/>
    </location>
</feature>
<evidence type="ECO:0000313" key="15">
    <source>
        <dbReference type="Proteomes" id="UP000198925"/>
    </source>
</evidence>
<keyword evidence="15" id="KW-1185">Reference proteome</keyword>
<feature type="compositionally biased region" description="Low complexity" evidence="7">
    <location>
        <begin position="86"/>
        <end position="117"/>
    </location>
</feature>
<feature type="region of interest" description="Disordered" evidence="7">
    <location>
        <begin position="800"/>
        <end position="831"/>
    </location>
</feature>
<dbReference type="STRING" id="938405.SAMN02927895_01186"/>
<evidence type="ECO:0000256" key="7">
    <source>
        <dbReference type="SAM" id="MobiDB-lite"/>
    </source>
</evidence>
<dbReference type="GO" id="GO:0005886">
    <property type="term" value="C:plasma membrane"/>
    <property type="evidence" value="ECO:0007669"/>
    <property type="project" value="UniProtKB-SubCell"/>
</dbReference>
<dbReference type="Pfam" id="PF21082">
    <property type="entry name" value="MS_channel_3rd"/>
    <property type="match status" value="1"/>
</dbReference>
<keyword evidence="6 8" id="KW-0472">Membrane</keyword>
<dbReference type="EMBL" id="FMZX01000023">
    <property type="protein sequence ID" value="SDE21844.1"/>
    <property type="molecule type" value="Genomic_DNA"/>
</dbReference>
<evidence type="ECO:0000256" key="1">
    <source>
        <dbReference type="ARBA" id="ARBA00004651"/>
    </source>
</evidence>
<gene>
    <name evidence="14" type="ORF">SAMN04487779_102310</name>
</gene>
<dbReference type="Gene3D" id="1.10.287.1260">
    <property type="match status" value="1"/>
</dbReference>
<evidence type="ECO:0000256" key="4">
    <source>
        <dbReference type="ARBA" id="ARBA00022692"/>
    </source>
</evidence>
<feature type="transmembrane region" description="Helical" evidence="8">
    <location>
        <begin position="343"/>
        <end position="363"/>
    </location>
</feature>
<dbReference type="SUPFAM" id="SSF50182">
    <property type="entry name" value="Sm-like ribonucleoproteins"/>
    <property type="match status" value="1"/>
</dbReference>
<dbReference type="PANTHER" id="PTHR30460">
    <property type="entry name" value="MODERATE CONDUCTANCE MECHANOSENSITIVE CHANNEL YBIO"/>
    <property type="match status" value="1"/>
</dbReference>
<feature type="domain" description="Mechanosensitive ion channel MscS" evidence="10">
    <location>
        <begin position="637"/>
        <end position="702"/>
    </location>
</feature>
<evidence type="ECO:0000259" key="13">
    <source>
        <dbReference type="Pfam" id="PF25392"/>
    </source>
</evidence>
<feature type="transmembrane region" description="Helical" evidence="8">
    <location>
        <begin position="588"/>
        <end position="607"/>
    </location>
</feature>
<dbReference type="PANTHER" id="PTHR30460:SF0">
    <property type="entry name" value="MODERATE CONDUCTANCE MECHANOSENSITIVE CHANNEL YBIO"/>
    <property type="match status" value="1"/>
</dbReference>
<evidence type="ECO:0000259" key="11">
    <source>
        <dbReference type="Pfam" id="PF21082"/>
    </source>
</evidence>
<keyword evidence="4 8" id="KW-0812">Transmembrane</keyword>
<dbReference type="InterPro" id="IPR057485">
    <property type="entry name" value="YbiO-like_TM1"/>
</dbReference>
<evidence type="ECO:0000256" key="9">
    <source>
        <dbReference type="SAM" id="SignalP"/>
    </source>
</evidence>
<evidence type="ECO:0000256" key="8">
    <source>
        <dbReference type="SAM" id="Phobius"/>
    </source>
</evidence>
<evidence type="ECO:0000259" key="12">
    <source>
        <dbReference type="Pfam" id="PF21088"/>
    </source>
</evidence>
<evidence type="ECO:0000256" key="2">
    <source>
        <dbReference type="ARBA" id="ARBA00008017"/>
    </source>
</evidence>
<dbReference type="Gene3D" id="3.30.70.100">
    <property type="match status" value="1"/>
</dbReference>
<evidence type="ECO:0000259" key="10">
    <source>
        <dbReference type="Pfam" id="PF00924"/>
    </source>
</evidence>
<sequence>MSLFRILSALLLLLASPAFAQGNAQPGQSTRQAPAKPATSLTTDDIDRLTSLLQDEARRAEFLRTLEALAAASRAQAGTAGEGSLPPAHATAPVQPAAQPATTPAAAPAAAEGAEASPPEPAKPAAPAPAPAAPSGAAPGGAAPAQAAPAEPLIAPNTVGAQLLSGLSGRIGIFADNLLAVVQSMADLPALWDAAGQLAKDPVAQTRLLDAAWKLLLLIGLGLAAEAALARALGRMRRWLDAVAPAAHERWTWLKRLPLLLLRLLLDLLPIAAFGLTVYGLFGLVQPLPTTRLVGLMIAQVYMGARAAFALARALLSPASNHLRLIPCSDAAAAASIGWLRRLMLVGVGGYALAEAGLFLGLPWAAYDAIINVTLLVSSLLLVRLVLQQREAVASVLRAKPLKPDETPDRTRIMLRGMRDRLAETWHVMVILWLVAGWAVWALALENGFQRLLWGTVMTLLIIGVAKALDEGFIRLTDKLLDPAHDLAKRWPGLPARAATYVPPLRVAISVLIGAGAIVLLLQTWGLGALAWFAEGTLGNRLVQTLFNILCTLLLALVVWEVTNSSIQRRLTRLARDSHAARSARVRTLLPMLRTILGVFILVFVVLNALSQLGLNVAPLLAGAGVVGLAIGFGSQTLVKDVITGVFLLLEDAVAVGDAVNVGGKGGVVEHLSIRSIKLRDGDGSIHIVPFSNVTTVTNSTRDFAFAMVDILVAYDTDTDAAGAVIKEIVAEMRGEARFKTAIRDEFDFWGVDSLGQVGVQIRGRVRTEPTQRWPVQRELMRRVKRRFYELGINIPHQPLAPLARSAKPPEEEDAEAPPAPARKGEAKAAE</sequence>
<feature type="domain" description="Mechanosensitive ion channel MscS C-terminal" evidence="11">
    <location>
        <begin position="709"/>
        <end position="795"/>
    </location>
</feature>
<feature type="compositionally biased region" description="Low complexity" evidence="7">
    <location>
        <begin position="133"/>
        <end position="145"/>
    </location>
</feature>
<dbReference type="InterPro" id="IPR006685">
    <property type="entry name" value="MscS_channel_2nd"/>
</dbReference>
<feature type="transmembrane region" description="Helical" evidence="8">
    <location>
        <begin position="426"/>
        <end position="445"/>
    </location>
</feature>
<feature type="transmembrane region" description="Helical" evidence="8">
    <location>
        <begin position="369"/>
        <end position="387"/>
    </location>
</feature>
<accession>A0A1G7B410</accession>
<dbReference type="Pfam" id="PF25392">
    <property type="entry name" value="MS_channel_TM1"/>
    <property type="match status" value="1"/>
</dbReference>
<dbReference type="InterPro" id="IPR045276">
    <property type="entry name" value="YbiO_bact"/>
</dbReference>
<keyword evidence="3" id="KW-1003">Cell membrane</keyword>
<evidence type="ECO:0000256" key="5">
    <source>
        <dbReference type="ARBA" id="ARBA00022989"/>
    </source>
</evidence>
<organism evidence="14 15">
    <name type="scientific">Belnapia rosea</name>
    <dbReference type="NCBI Taxonomy" id="938405"/>
    <lineage>
        <taxon>Bacteria</taxon>
        <taxon>Pseudomonadati</taxon>
        <taxon>Pseudomonadota</taxon>
        <taxon>Alphaproteobacteria</taxon>
        <taxon>Acetobacterales</taxon>
        <taxon>Roseomonadaceae</taxon>
        <taxon>Belnapia</taxon>
    </lineage>
</organism>
<dbReference type="Pfam" id="PF21088">
    <property type="entry name" value="MS_channel_1st"/>
    <property type="match status" value="1"/>
</dbReference>
<dbReference type="AlphaFoldDB" id="A0A1G7B410"/>
<comment type="subcellular location">
    <subcellularLocation>
        <location evidence="1">Cell membrane</location>
        <topology evidence="1">Multi-pass membrane protein</topology>
    </subcellularLocation>
</comment>
<dbReference type="InterPro" id="IPR010920">
    <property type="entry name" value="LSM_dom_sf"/>
</dbReference>
<feature type="domain" description="Moderate conductance mechanosensitive channel YbiO-like transmembrane helix 1" evidence="13">
    <location>
        <begin position="456"/>
        <end position="532"/>
    </location>
</feature>
<dbReference type="InterPro" id="IPR011014">
    <property type="entry name" value="MscS_channel_TM-2"/>
</dbReference>
<feature type="transmembrane region" description="Helical" evidence="8">
    <location>
        <begin position="294"/>
        <end position="316"/>
    </location>
</feature>
<feature type="signal peptide" evidence="9">
    <location>
        <begin position="1"/>
        <end position="20"/>
    </location>
</feature>
<dbReference type="InterPro" id="IPR049278">
    <property type="entry name" value="MS_channel_C"/>
</dbReference>
<protein>
    <submittedName>
        <fullName evidence="14">Small-conductance mechanosensitive channel</fullName>
    </submittedName>
</protein>
<feature type="transmembrane region" description="Helical" evidence="8">
    <location>
        <begin position="546"/>
        <end position="567"/>
    </location>
</feature>